<evidence type="ECO:0000313" key="2">
    <source>
        <dbReference type="EMBL" id="MEE9654029.1"/>
    </source>
</evidence>
<feature type="chain" id="PRO_5044329396" evidence="1">
    <location>
        <begin position="21"/>
        <end position="130"/>
    </location>
</feature>
<evidence type="ECO:0000256" key="1">
    <source>
        <dbReference type="SAM" id="SignalP"/>
    </source>
</evidence>
<organism evidence="2 3">
    <name type="scientific">Kluyvera ascorbata</name>
    <dbReference type="NCBI Taxonomy" id="51288"/>
    <lineage>
        <taxon>Bacteria</taxon>
        <taxon>Pseudomonadati</taxon>
        <taxon>Pseudomonadota</taxon>
        <taxon>Gammaproteobacteria</taxon>
        <taxon>Enterobacterales</taxon>
        <taxon>Enterobacteriaceae</taxon>
        <taxon>Kluyvera</taxon>
    </lineage>
</organism>
<keyword evidence="1" id="KW-0732">Signal</keyword>
<gene>
    <name evidence="2" type="ORF">V4836_07645</name>
</gene>
<accession>A0AB35X7Z4</accession>
<keyword evidence="3" id="KW-1185">Reference proteome</keyword>
<dbReference type="Proteomes" id="UP001331691">
    <property type="component" value="Unassembled WGS sequence"/>
</dbReference>
<reference evidence="2 3" key="1">
    <citation type="submission" date="2023-10" db="EMBL/GenBank/DDBJ databases">
        <title>Wastewater isolates of ESBL- and carbapenemase-producing Gram-negative bacteria from New Zealand.</title>
        <authorList>
            <person name="Straub C."/>
            <person name="Weaver L."/>
            <person name="Cornelius A."/>
            <person name="Mcgill E."/>
            <person name="Dyet K."/>
            <person name="White L."/>
            <person name="Pattis I."/>
        </authorList>
    </citation>
    <scope>NUCLEOTIDE SEQUENCE [LARGE SCALE GENOMIC DNA]</scope>
    <source>
        <strain evidence="2 3">ESBL09</strain>
    </source>
</reference>
<sequence>MKFKKMIMCLGLFVVGGVSAKDLPLNGKDHINHDYTCIGVSTGRDAALTVQEIPGGVSTVMIAENAPKPIAISMVPMDDQTRASRQYKFTFSNGAEEVLLLSSITGIATVTMLNAVGLEVFTSLVCHEGK</sequence>
<evidence type="ECO:0000313" key="3">
    <source>
        <dbReference type="Proteomes" id="UP001331691"/>
    </source>
</evidence>
<proteinExistence type="predicted"/>
<name>A0AB35X7Z4_9ENTR</name>
<feature type="signal peptide" evidence="1">
    <location>
        <begin position="1"/>
        <end position="20"/>
    </location>
</feature>
<comment type="caution">
    <text evidence="2">The sequence shown here is derived from an EMBL/GenBank/DDBJ whole genome shotgun (WGS) entry which is preliminary data.</text>
</comment>
<dbReference type="AlphaFoldDB" id="A0AB35X7Z4"/>
<protein>
    <submittedName>
        <fullName evidence="2">Uncharacterized protein</fullName>
    </submittedName>
</protein>
<dbReference type="EMBL" id="JAZKKV010000001">
    <property type="protein sequence ID" value="MEE9654029.1"/>
    <property type="molecule type" value="Genomic_DNA"/>
</dbReference>
<dbReference type="RefSeq" id="WP_331388025.1">
    <property type="nucleotide sequence ID" value="NZ_JAZKKV010000001.1"/>
</dbReference>